<dbReference type="EMBL" id="KN840478">
    <property type="protein sequence ID" value="KIP08531.1"/>
    <property type="molecule type" value="Genomic_DNA"/>
</dbReference>
<proteinExistence type="predicted"/>
<name>A0A0C3S0Q6_PHLG1</name>
<gene>
    <name evidence="1" type="ORF">PHLGIDRAFT_375490</name>
</gene>
<dbReference type="AlphaFoldDB" id="A0A0C3S0Q6"/>
<dbReference type="OrthoDB" id="2423701at2759"/>
<keyword evidence="2" id="KW-1185">Reference proteome</keyword>
<organism evidence="1 2">
    <name type="scientific">Phlebiopsis gigantea (strain 11061_1 CR5-6)</name>
    <name type="common">White-rot fungus</name>
    <name type="synonym">Peniophora gigantea</name>
    <dbReference type="NCBI Taxonomy" id="745531"/>
    <lineage>
        <taxon>Eukaryota</taxon>
        <taxon>Fungi</taxon>
        <taxon>Dikarya</taxon>
        <taxon>Basidiomycota</taxon>
        <taxon>Agaricomycotina</taxon>
        <taxon>Agaricomycetes</taxon>
        <taxon>Polyporales</taxon>
        <taxon>Phanerochaetaceae</taxon>
        <taxon>Phlebiopsis</taxon>
    </lineage>
</organism>
<evidence type="ECO:0000313" key="1">
    <source>
        <dbReference type="EMBL" id="KIP08531.1"/>
    </source>
</evidence>
<accession>A0A0C3S0Q6</accession>
<dbReference type="HOGENOM" id="CLU_2638899_0_0_1"/>
<reference evidence="1 2" key="1">
    <citation type="journal article" date="2014" name="PLoS Genet.">
        <title>Analysis of the Phlebiopsis gigantea genome, transcriptome and secretome provides insight into its pioneer colonization strategies of wood.</title>
        <authorList>
            <person name="Hori C."/>
            <person name="Ishida T."/>
            <person name="Igarashi K."/>
            <person name="Samejima M."/>
            <person name="Suzuki H."/>
            <person name="Master E."/>
            <person name="Ferreira P."/>
            <person name="Ruiz-Duenas F.J."/>
            <person name="Held B."/>
            <person name="Canessa P."/>
            <person name="Larrondo L.F."/>
            <person name="Schmoll M."/>
            <person name="Druzhinina I.S."/>
            <person name="Kubicek C.P."/>
            <person name="Gaskell J.A."/>
            <person name="Kersten P."/>
            <person name="St John F."/>
            <person name="Glasner J."/>
            <person name="Sabat G."/>
            <person name="Splinter BonDurant S."/>
            <person name="Syed K."/>
            <person name="Yadav J."/>
            <person name="Mgbeahuruike A.C."/>
            <person name="Kovalchuk A."/>
            <person name="Asiegbu F.O."/>
            <person name="Lackner G."/>
            <person name="Hoffmeister D."/>
            <person name="Rencoret J."/>
            <person name="Gutierrez A."/>
            <person name="Sun H."/>
            <person name="Lindquist E."/>
            <person name="Barry K."/>
            <person name="Riley R."/>
            <person name="Grigoriev I.V."/>
            <person name="Henrissat B."/>
            <person name="Kues U."/>
            <person name="Berka R.M."/>
            <person name="Martinez A.T."/>
            <person name="Covert S.F."/>
            <person name="Blanchette R.A."/>
            <person name="Cullen D."/>
        </authorList>
    </citation>
    <scope>NUCLEOTIDE SEQUENCE [LARGE SCALE GENOMIC DNA]</scope>
    <source>
        <strain evidence="1 2">11061_1 CR5-6</strain>
    </source>
</reference>
<evidence type="ECO:0000313" key="2">
    <source>
        <dbReference type="Proteomes" id="UP000053257"/>
    </source>
</evidence>
<sequence length="77" mass="8601">MLYLCTGTAQAFLDIMEKLRLAIPQAREVWEHSTLLQGLQGKFNEILGREKTLRESVASGQLKMKSVLGGTELKPVK</sequence>
<protein>
    <submittedName>
        <fullName evidence="1">Uncharacterized protein</fullName>
    </submittedName>
</protein>
<dbReference type="Proteomes" id="UP000053257">
    <property type="component" value="Unassembled WGS sequence"/>
</dbReference>